<keyword evidence="4" id="KW-0067">ATP-binding</keyword>
<feature type="domain" description="Carbohydrate kinase FGGY C-terminal" evidence="10">
    <location>
        <begin position="290"/>
        <end position="488"/>
    </location>
</feature>
<comment type="caution">
    <text evidence="11">The sequence shown here is derived from an EMBL/GenBank/DDBJ whole genome shotgun (WGS) entry which is preliminary data.</text>
</comment>
<dbReference type="EC" id="2.7.1.16" evidence="7 8"/>
<evidence type="ECO:0000256" key="8">
    <source>
        <dbReference type="RuleBase" id="RU003455"/>
    </source>
</evidence>
<evidence type="ECO:0000256" key="2">
    <source>
        <dbReference type="ARBA" id="ARBA00022741"/>
    </source>
</evidence>
<keyword evidence="3 8" id="KW-0418">Kinase</keyword>
<organism evidence="11 12">
    <name type="scientific">Hominiventricola aquisgranensis</name>
    <dbReference type="NCBI Taxonomy" id="3133164"/>
    <lineage>
        <taxon>Bacteria</taxon>
        <taxon>Bacillati</taxon>
        <taxon>Bacillota</taxon>
        <taxon>Clostridia</taxon>
        <taxon>Lachnospirales</taxon>
        <taxon>Lachnospiraceae</taxon>
        <taxon>Hominiventricola</taxon>
    </lineage>
</organism>
<dbReference type="EMBL" id="JBBMFC010000008">
    <property type="protein sequence ID" value="MEQ2578444.1"/>
    <property type="molecule type" value="Genomic_DNA"/>
</dbReference>
<comment type="pathway">
    <text evidence="8">Carbohydrate degradation; L-arabinose degradation via L-ribulose; D-xylulose 5-phosphate from L-arabinose (bacterial route): step 2/3.</text>
</comment>
<accession>A0ABV1I1C8</accession>
<dbReference type="InterPro" id="IPR043129">
    <property type="entry name" value="ATPase_NBD"/>
</dbReference>
<dbReference type="Proteomes" id="UP001470288">
    <property type="component" value="Unassembled WGS sequence"/>
</dbReference>
<name>A0ABV1I1C8_9FIRM</name>
<dbReference type="Pfam" id="PF00370">
    <property type="entry name" value="FGGY_N"/>
    <property type="match status" value="1"/>
</dbReference>
<keyword evidence="5 8" id="KW-0054">Arabinose catabolism</keyword>
<dbReference type="Pfam" id="PF02782">
    <property type="entry name" value="FGGY_C"/>
    <property type="match status" value="1"/>
</dbReference>
<dbReference type="NCBIfam" id="TIGR01234">
    <property type="entry name" value="L-ribulokinase"/>
    <property type="match status" value="1"/>
</dbReference>
<comment type="catalytic activity">
    <reaction evidence="8">
        <text>L-ribulose + ATP = L-ribulose 5-phosphate + ADP + H(+)</text>
        <dbReference type="Rhea" id="RHEA:22072"/>
        <dbReference type="ChEBI" id="CHEBI:15378"/>
        <dbReference type="ChEBI" id="CHEBI:16880"/>
        <dbReference type="ChEBI" id="CHEBI:30616"/>
        <dbReference type="ChEBI" id="CHEBI:58226"/>
        <dbReference type="ChEBI" id="CHEBI:456216"/>
        <dbReference type="EC" id="2.7.1.16"/>
    </reaction>
</comment>
<evidence type="ECO:0000256" key="7">
    <source>
        <dbReference type="NCBIfam" id="TIGR01234"/>
    </source>
</evidence>
<evidence type="ECO:0000313" key="11">
    <source>
        <dbReference type="EMBL" id="MEQ2578444.1"/>
    </source>
</evidence>
<comment type="similarity">
    <text evidence="8">Belongs to the ribulokinase family.</text>
</comment>
<dbReference type="SUPFAM" id="SSF53067">
    <property type="entry name" value="Actin-like ATPase domain"/>
    <property type="match status" value="2"/>
</dbReference>
<dbReference type="PROSITE" id="PS00445">
    <property type="entry name" value="FGGY_KINASES_2"/>
    <property type="match status" value="1"/>
</dbReference>
<dbReference type="NCBIfam" id="NF003154">
    <property type="entry name" value="PRK04123.1"/>
    <property type="match status" value="1"/>
</dbReference>
<dbReference type="InterPro" id="IPR018485">
    <property type="entry name" value="FGGY_C"/>
</dbReference>
<evidence type="ECO:0000259" key="10">
    <source>
        <dbReference type="Pfam" id="PF02782"/>
    </source>
</evidence>
<keyword evidence="1 8" id="KW-0808">Transferase</keyword>
<dbReference type="InterPro" id="IPR005929">
    <property type="entry name" value="Ribulokinase"/>
</dbReference>
<keyword evidence="6 8" id="KW-0119">Carbohydrate metabolism</keyword>
<dbReference type="InterPro" id="IPR018484">
    <property type="entry name" value="FGGY_N"/>
</dbReference>
<dbReference type="Gene3D" id="3.30.420.40">
    <property type="match status" value="2"/>
</dbReference>
<evidence type="ECO:0000256" key="3">
    <source>
        <dbReference type="ARBA" id="ARBA00022777"/>
    </source>
</evidence>
<dbReference type="RefSeq" id="WP_349144157.1">
    <property type="nucleotide sequence ID" value="NZ_JBBMFC010000008.1"/>
</dbReference>
<evidence type="ECO:0000256" key="1">
    <source>
        <dbReference type="ARBA" id="ARBA00022679"/>
    </source>
</evidence>
<evidence type="ECO:0000256" key="6">
    <source>
        <dbReference type="ARBA" id="ARBA00023277"/>
    </source>
</evidence>
<dbReference type="GO" id="GO:0008741">
    <property type="term" value="F:ribulokinase activity"/>
    <property type="evidence" value="ECO:0007669"/>
    <property type="project" value="UniProtKB-EC"/>
</dbReference>
<evidence type="ECO:0000313" key="12">
    <source>
        <dbReference type="Proteomes" id="UP001470288"/>
    </source>
</evidence>
<dbReference type="PANTHER" id="PTHR43435:SF4">
    <property type="entry name" value="FGGY CARBOHYDRATE KINASE DOMAIN-CONTAINING PROTEIN"/>
    <property type="match status" value="1"/>
</dbReference>
<feature type="domain" description="Carbohydrate kinase FGGY N-terminal" evidence="9">
    <location>
        <begin position="5"/>
        <end position="277"/>
    </location>
</feature>
<proteinExistence type="inferred from homology"/>
<evidence type="ECO:0000256" key="4">
    <source>
        <dbReference type="ARBA" id="ARBA00022840"/>
    </source>
</evidence>
<dbReference type="PANTHER" id="PTHR43435">
    <property type="entry name" value="RIBULOKINASE"/>
    <property type="match status" value="1"/>
</dbReference>
<dbReference type="PIRSF" id="PIRSF000538">
    <property type="entry name" value="GlpK"/>
    <property type="match status" value="1"/>
</dbReference>
<dbReference type="CDD" id="cd07781">
    <property type="entry name" value="ASKHA_NBD_FGGY_L-RBK"/>
    <property type="match status" value="1"/>
</dbReference>
<dbReference type="InterPro" id="IPR018483">
    <property type="entry name" value="Carb_kinase_FGGY_CS"/>
</dbReference>
<dbReference type="InterPro" id="IPR000577">
    <property type="entry name" value="Carb_kinase_FGGY"/>
</dbReference>
<sequence length="542" mass="59856">MGEKYVIGLDYGTLSCRAALVVCGTGEILADTVQPYKHQVMDQTLPDGKTKLSRNWALQHPQDYLDAMEITIKSVLEQTGICGECVIGIGIDFTSCTMLPIDKEGTPFCMKPGYESRPHAYVKLWKHHAAQYEADKINEILSRGQYREKYKIDEKVSSELLLPKAMQILDEDPQLYAEADQLLEAGDWLTRTLTGSGKRSASTAGYKAWWEEGRGYPEKGFYEAFDSRLQNFVEEKLKGEICPVDQAVGYLTEDWALRLGLCSGIAVAPAIIDSHAGVPGSGVLEKGQMMLVVGTSSVALALSDKSYYGKGIVGTVKNAIIPGYYALESGIAAVGDSLEWFVTNCVPESYYRQAEKEGKNIHTYLSQKAAELNPCESPVMALEWLGGNKTPYVDGSLMGGFYGITLQTKPEELYRALIEATAFGTRRIVESMEESGTKVQEVITSGGISKKNPFFMQIYADVLGLKLRVAENMQTAALGSAIYAAVAAGKEKGGYGTIAEAVRAMTRVEEPRYYPVKENQETYSRLYKKYKEMAAFFSRWRA</sequence>
<evidence type="ECO:0000256" key="5">
    <source>
        <dbReference type="ARBA" id="ARBA00022935"/>
    </source>
</evidence>
<protein>
    <recommendedName>
        <fullName evidence="7 8">Ribulokinase</fullName>
        <ecNumber evidence="7 8">2.7.1.16</ecNumber>
    </recommendedName>
</protein>
<gene>
    <name evidence="11" type="ORF">WMO62_06235</name>
</gene>
<evidence type="ECO:0000259" key="9">
    <source>
        <dbReference type="Pfam" id="PF00370"/>
    </source>
</evidence>
<keyword evidence="12" id="KW-1185">Reference proteome</keyword>
<reference evidence="11 12" key="1">
    <citation type="submission" date="2024-03" db="EMBL/GenBank/DDBJ databases">
        <title>Human intestinal bacterial collection.</title>
        <authorList>
            <person name="Pauvert C."/>
            <person name="Hitch T.C.A."/>
            <person name="Clavel T."/>
        </authorList>
    </citation>
    <scope>NUCLEOTIDE SEQUENCE [LARGE SCALE GENOMIC DNA]</scope>
    <source>
        <strain evidence="11 12">CLA-AA-H78B</strain>
    </source>
</reference>
<keyword evidence="2" id="KW-0547">Nucleotide-binding</keyword>